<organism evidence="1 2">
    <name type="scientific">Fodinicola feengrottensis</name>
    <dbReference type="NCBI Taxonomy" id="435914"/>
    <lineage>
        <taxon>Bacteria</taxon>
        <taxon>Bacillati</taxon>
        <taxon>Actinomycetota</taxon>
        <taxon>Actinomycetes</taxon>
        <taxon>Mycobacteriales</taxon>
        <taxon>Fodinicola</taxon>
    </lineage>
</organism>
<dbReference type="RefSeq" id="WP_344312660.1">
    <property type="nucleotide sequence ID" value="NZ_BAAANY010000019.1"/>
</dbReference>
<comment type="caution">
    <text evidence="1">The sequence shown here is derived from an EMBL/GenBank/DDBJ whole genome shotgun (WGS) entry which is preliminary data.</text>
</comment>
<gene>
    <name evidence="1" type="ORF">GCM10009765_47440</name>
</gene>
<dbReference type="PANTHER" id="PTHR38436:SF1">
    <property type="entry name" value="ESTER CYCLASE"/>
    <property type="match status" value="1"/>
</dbReference>
<dbReference type="InterPro" id="IPR032710">
    <property type="entry name" value="NTF2-like_dom_sf"/>
</dbReference>
<reference evidence="1 2" key="1">
    <citation type="journal article" date="2019" name="Int. J. Syst. Evol. Microbiol.">
        <title>The Global Catalogue of Microorganisms (GCM) 10K type strain sequencing project: providing services to taxonomists for standard genome sequencing and annotation.</title>
        <authorList>
            <consortium name="The Broad Institute Genomics Platform"/>
            <consortium name="The Broad Institute Genome Sequencing Center for Infectious Disease"/>
            <person name="Wu L."/>
            <person name="Ma J."/>
        </authorList>
    </citation>
    <scope>NUCLEOTIDE SEQUENCE [LARGE SCALE GENOMIC DNA]</scope>
    <source>
        <strain evidence="1 2">JCM 14718</strain>
    </source>
</reference>
<dbReference type="Proteomes" id="UP001500618">
    <property type="component" value="Unassembled WGS sequence"/>
</dbReference>
<accession>A0ABN2HS70</accession>
<dbReference type="Gene3D" id="3.10.450.50">
    <property type="match status" value="1"/>
</dbReference>
<protein>
    <recommendedName>
        <fullName evidence="3">Ester cyclase</fullName>
    </recommendedName>
</protein>
<dbReference type="PANTHER" id="PTHR38436">
    <property type="entry name" value="POLYKETIDE CYCLASE SNOAL-LIKE DOMAIN"/>
    <property type="match status" value="1"/>
</dbReference>
<evidence type="ECO:0008006" key="3">
    <source>
        <dbReference type="Google" id="ProtNLM"/>
    </source>
</evidence>
<keyword evidence="2" id="KW-1185">Reference proteome</keyword>
<dbReference type="EMBL" id="BAAANY010000019">
    <property type="protein sequence ID" value="GAA1692629.1"/>
    <property type="molecule type" value="Genomic_DNA"/>
</dbReference>
<dbReference type="Pfam" id="PF07366">
    <property type="entry name" value="SnoaL"/>
    <property type="match status" value="1"/>
</dbReference>
<dbReference type="SUPFAM" id="SSF54427">
    <property type="entry name" value="NTF2-like"/>
    <property type="match status" value="1"/>
</dbReference>
<sequence>MGPGDVHQVLAESRRDGRWEDGLRYVADESLDQGRRVTRDDWRRKWAGMMAGCPDLEITVEHTVVDGEWAANRCTMRGTHTGELFGRPPTGERFEFRGIDMIRVRDGQIVEHWGFAEGF</sequence>
<name>A0ABN2HS70_9ACTN</name>
<dbReference type="InterPro" id="IPR009959">
    <property type="entry name" value="Cyclase_SnoaL-like"/>
</dbReference>
<proteinExistence type="predicted"/>
<evidence type="ECO:0000313" key="1">
    <source>
        <dbReference type="EMBL" id="GAA1692629.1"/>
    </source>
</evidence>
<evidence type="ECO:0000313" key="2">
    <source>
        <dbReference type="Proteomes" id="UP001500618"/>
    </source>
</evidence>